<keyword evidence="9 12" id="KW-0949">S-adenosyl-L-methionine</keyword>
<protein>
    <recommendedName>
        <fullName evidence="4 12">Ribosomal RNA small subunit methyltransferase E</fullName>
        <ecNumber evidence="3 12">2.1.1.193</ecNumber>
    </recommendedName>
</protein>
<dbReference type="GO" id="GO:0005737">
    <property type="term" value="C:cytoplasm"/>
    <property type="evidence" value="ECO:0007669"/>
    <property type="project" value="UniProtKB-SubCell"/>
</dbReference>
<dbReference type="CDD" id="cd18084">
    <property type="entry name" value="RsmE-like"/>
    <property type="match status" value="1"/>
</dbReference>
<name>A0A1H9DJ68_9GAMM</name>
<comment type="similarity">
    <text evidence="2 12">Belongs to the RNA methyltransferase RsmE family.</text>
</comment>
<dbReference type="SUPFAM" id="SSF88697">
    <property type="entry name" value="PUA domain-like"/>
    <property type="match status" value="1"/>
</dbReference>
<dbReference type="InterPro" id="IPR015947">
    <property type="entry name" value="PUA-like_sf"/>
</dbReference>
<keyword evidence="8 12" id="KW-0808">Transferase</keyword>
<evidence type="ECO:0000256" key="11">
    <source>
        <dbReference type="ARBA" id="ARBA00047944"/>
    </source>
</evidence>
<dbReference type="OrthoDB" id="9815641at2"/>
<evidence type="ECO:0000256" key="1">
    <source>
        <dbReference type="ARBA" id="ARBA00004496"/>
    </source>
</evidence>
<evidence type="ECO:0000256" key="2">
    <source>
        <dbReference type="ARBA" id="ARBA00005528"/>
    </source>
</evidence>
<keyword evidence="6 12" id="KW-0698">rRNA processing</keyword>
<comment type="catalytic activity">
    <reaction evidence="11 12">
        <text>uridine(1498) in 16S rRNA + S-adenosyl-L-methionine = N(3)-methyluridine(1498) in 16S rRNA + S-adenosyl-L-homocysteine + H(+)</text>
        <dbReference type="Rhea" id="RHEA:42920"/>
        <dbReference type="Rhea" id="RHEA-COMP:10283"/>
        <dbReference type="Rhea" id="RHEA-COMP:10284"/>
        <dbReference type="ChEBI" id="CHEBI:15378"/>
        <dbReference type="ChEBI" id="CHEBI:57856"/>
        <dbReference type="ChEBI" id="CHEBI:59789"/>
        <dbReference type="ChEBI" id="CHEBI:65315"/>
        <dbReference type="ChEBI" id="CHEBI:74502"/>
        <dbReference type="EC" id="2.1.1.193"/>
    </reaction>
</comment>
<dbReference type="NCBIfam" id="NF008692">
    <property type="entry name" value="PRK11713.1-5"/>
    <property type="match status" value="1"/>
</dbReference>
<evidence type="ECO:0000256" key="3">
    <source>
        <dbReference type="ARBA" id="ARBA00012328"/>
    </source>
</evidence>
<evidence type="ECO:0000313" key="16">
    <source>
        <dbReference type="Proteomes" id="UP000199233"/>
    </source>
</evidence>
<reference evidence="15 16" key="1">
    <citation type="submission" date="2016-10" db="EMBL/GenBank/DDBJ databases">
        <authorList>
            <person name="de Groot N.N."/>
        </authorList>
    </citation>
    <scope>NUCLEOTIDE SEQUENCE [LARGE SCALE GENOMIC DNA]</scope>
    <source>
        <strain evidence="15 16">DSM 25927</strain>
    </source>
</reference>
<dbReference type="PANTHER" id="PTHR30027">
    <property type="entry name" value="RIBOSOMAL RNA SMALL SUBUNIT METHYLTRANSFERASE E"/>
    <property type="match status" value="1"/>
</dbReference>
<keyword evidence="16" id="KW-1185">Reference proteome</keyword>
<dbReference type="GO" id="GO:0070042">
    <property type="term" value="F:rRNA (uridine-N3-)-methyltransferase activity"/>
    <property type="evidence" value="ECO:0007669"/>
    <property type="project" value="TreeGrafter"/>
</dbReference>
<comment type="function">
    <text evidence="10 12">Specifically methylates the N3 position of the uracil ring of uridine 1498 (m3U1498) in 16S rRNA. Acts on the fully assembled 30S ribosomal subunit.</text>
</comment>
<evidence type="ECO:0000256" key="9">
    <source>
        <dbReference type="ARBA" id="ARBA00022691"/>
    </source>
</evidence>
<evidence type="ECO:0000259" key="14">
    <source>
        <dbReference type="Pfam" id="PF20260"/>
    </source>
</evidence>
<dbReference type="Gene3D" id="2.40.240.20">
    <property type="entry name" value="Hypothetical PUA domain-like, domain 1"/>
    <property type="match status" value="1"/>
</dbReference>
<proteinExistence type="inferred from homology"/>
<dbReference type="Gene3D" id="3.40.1280.10">
    <property type="match status" value="1"/>
</dbReference>
<dbReference type="EC" id="2.1.1.193" evidence="3 12"/>
<evidence type="ECO:0000256" key="12">
    <source>
        <dbReference type="PIRNR" id="PIRNR015601"/>
    </source>
</evidence>
<dbReference type="PIRSF" id="PIRSF015601">
    <property type="entry name" value="MTase_slr0722"/>
    <property type="match status" value="1"/>
</dbReference>
<accession>A0A1H9DJ68</accession>
<evidence type="ECO:0000259" key="13">
    <source>
        <dbReference type="Pfam" id="PF04452"/>
    </source>
</evidence>
<feature type="domain" description="Ribosomal RNA small subunit methyltransferase E PUA-like" evidence="14">
    <location>
        <begin position="20"/>
        <end position="66"/>
    </location>
</feature>
<comment type="subcellular location">
    <subcellularLocation>
        <location evidence="1 12">Cytoplasm</location>
    </subcellularLocation>
</comment>
<keyword evidence="5 12" id="KW-0963">Cytoplasm</keyword>
<evidence type="ECO:0000256" key="10">
    <source>
        <dbReference type="ARBA" id="ARBA00025699"/>
    </source>
</evidence>
<dbReference type="InterPro" id="IPR046887">
    <property type="entry name" value="RsmE_PUA-like"/>
</dbReference>
<dbReference type="Pfam" id="PF20260">
    <property type="entry name" value="PUA_4"/>
    <property type="match status" value="1"/>
</dbReference>
<evidence type="ECO:0000256" key="4">
    <source>
        <dbReference type="ARBA" id="ARBA00013673"/>
    </source>
</evidence>
<dbReference type="InterPro" id="IPR029026">
    <property type="entry name" value="tRNA_m1G_MTases_N"/>
</dbReference>
<evidence type="ECO:0000256" key="8">
    <source>
        <dbReference type="ARBA" id="ARBA00022679"/>
    </source>
</evidence>
<dbReference type="Pfam" id="PF04452">
    <property type="entry name" value="Methyltrans_RNA"/>
    <property type="match status" value="1"/>
</dbReference>
<dbReference type="AlphaFoldDB" id="A0A1H9DJ68"/>
<organism evidence="15 16">
    <name type="scientific">Solimonas aquatica</name>
    <dbReference type="NCBI Taxonomy" id="489703"/>
    <lineage>
        <taxon>Bacteria</taxon>
        <taxon>Pseudomonadati</taxon>
        <taxon>Pseudomonadota</taxon>
        <taxon>Gammaproteobacteria</taxon>
        <taxon>Nevskiales</taxon>
        <taxon>Nevskiaceae</taxon>
        <taxon>Solimonas</taxon>
    </lineage>
</organism>
<gene>
    <name evidence="15" type="ORF">SAMN04488038_10461</name>
</gene>
<keyword evidence="7 12" id="KW-0489">Methyltransferase</keyword>
<dbReference type="InterPro" id="IPR029028">
    <property type="entry name" value="Alpha/beta_knot_MTases"/>
</dbReference>
<dbReference type="SUPFAM" id="SSF75217">
    <property type="entry name" value="alpha/beta knot"/>
    <property type="match status" value="1"/>
</dbReference>
<dbReference type="STRING" id="489703.SAMN04488038_10461"/>
<evidence type="ECO:0000256" key="5">
    <source>
        <dbReference type="ARBA" id="ARBA00022490"/>
    </source>
</evidence>
<dbReference type="InterPro" id="IPR006700">
    <property type="entry name" value="RsmE"/>
</dbReference>
<dbReference type="EMBL" id="FOFS01000004">
    <property type="protein sequence ID" value="SEQ13525.1"/>
    <property type="molecule type" value="Genomic_DNA"/>
</dbReference>
<feature type="domain" description="Ribosomal RNA small subunit methyltransferase E methyltransferase" evidence="13">
    <location>
        <begin position="75"/>
        <end position="237"/>
    </location>
</feature>
<dbReference type="Proteomes" id="UP000199233">
    <property type="component" value="Unassembled WGS sequence"/>
</dbReference>
<evidence type="ECO:0000256" key="6">
    <source>
        <dbReference type="ARBA" id="ARBA00022552"/>
    </source>
</evidence>
<sequence length="249" mass="27726">MSQPRIHFPVPLQSDTTLTLPEDAYRHLVQVLRLRQNERFIAFDGRGGEYEAEIIEIGKREARARIGAFVNVARESPLDLMLAQCIAKGERMDYTLQKAVELGVTRIVPLLSSRSVVRLDAERWDKKLEHWRGVIVSACEQSGRTRVPQLADVEALPSWLDREDAHGERLTLDPLAHHGLRELPPPRGPLTLLVGPEGGLSEHELHRAHEAGFTGIRMGPRVLRTETAGIAALAAMQAMWGDWGGTPPP</sequence>
<dbReference type="PANTHER" id="PTHR30027:SF3">
    <property type="entry name" value="16S RRNA (URACIL(1498)-N(3))-METHYLTRANSFERASE"/>
    <property type="match status" value="1"/>
</dbReference>
<dbReference type="NCBIfam" id="TIGR00046">
    <property type="entry name" value="RsmE family RNA methyltransferase"/>
    <property type="match status" value="1"/>
</dbReference>
<evidence type="ECO:0000313" key="15">
    <source>
        <dbReference type="EMBL" id="SEQ13525.1"/>
    </source>
</evidence>
<dbReference type="RefSeq" id="WP_093283381.1">
    <property type="nucleotide sequence ID" value="NZ_FOFS01000004.1"/>
</dbReference>
<dbReference type="InterPro" id="IPR046886">
    <property type="entry name" value="RsmE_MTase_dom"/>
</dbReference>
<dbReference type="GO" id="GO:0070475">
    <property type="term" value="P:rRNA base methylation"/>
    <property type="evidence" value="ECO:0007669"/>
    <property type="project" value="TreeGrafter"/>
</dbReference>
<evidence type="ECO:0000256" key="7">
    <source>
        <dbReference type="ARBA" id="ARBA00022603"/>
    </source>
</evidence>